<name>A0AAV9E4A5_ACOCL</name>
<dbReference type="InterPro" id="IPR015943">
    <property type="entry name" value="WD40/YVTN_repeat-like_dom_sf"/>
</dbReference>
<keyword evidence="8" id="KW-1185">Reference proteome</keyword>
<dbReference type="InterPro" id="IPR014908">
    <property type="entry name" value="Nucleoporin_Nup133/Nup155_N"/>
</dbReference>
<accession>A0AAV9E4A5</accession>
<feature type="domain" description="Nucleoporin Nup133/Nup155-like N-terminal" evidence="6">
    <location>
        <begin position="91"/>
        <end position="535"/>
    </location>
</feature>
<protein>
    <recommendedName>
        <fullName evidence="6">Nucleoporin Nup133/Nup155-like N-terminal domain-containing protein</fullName>
    </recommendedName>
</protein>
<comment type="subcellular location">
    <subcellularLocation>
        <location evidence="1">Nucleus</location>
    </subcellularLocation>
</comment>
<dbReference type="PANTHER" id="PTHR13405:SF11">
    <property type="entry name" value="NUCLEAR PORE COMPLEX PROTEIN NUP133"/>
    <property type="match status" value="1"/>
</dbReference>
<comment type="caution">
    <text evidence="7">The sequence shown here is derived from an EMBL/GenBank/DDBJ whole genome shotgun (WGS) entry which is preliminary data.</text>
</comment>
<reference evidence="7" key="2">
    <citation type="submission" date="2023-06" db="EMBL/GenBank/DDBJ databases">
        <authorList>
            <person name="Ma L."/>
            <person name="Liu K.-W."/>
            <person name="Li Z."/>
            <person name="Hsiao Y.-Y."/>
            <person name="Qi Y."/>
            <person name="Fu T."/>
            <person name="Tang G."/>
            <person name="Zhang D."/>
            <person name="Sun W.-H."/>
            <person name="Liu D.-K."/>
            <person name="Li Y."/>
            <person name="Chen G.-Z."/>
            <person name="Liu X.-D."/>
            <person name="Liao X.-Y."/>
            <person name="Jiang Y.-T."/>
            <person name="Yu X."/>
            <person name="Hao Y."/>
            <person name="Huang J."/>
            <person name="Zhao X.-W."/>
            <person name="Ke S."/>
            <person name="Chen Y.-Y."/>
            <person name="Wu W.-L."/>
            <person name="Hsu J.-L."/>
            <person name="Lin Y.-F."/>
            <person name="Huang M.-D."/>
            <person name="Li C.-Y."/>
            <person name="Huang L."/>
            <person name="Wang Z.-W."/>
            <person name="Zhao X."/>
            <person name="Zhong W.-Y."/>
            <person name="Peng D.-H."/>
            <person name="Ahmad S."/>
            <person name="Lan S."/>
            <person name="Zhang J.-S."/>
            <person name="Tsai W.-C."/>
            <person name="Van De Peer Y."/>
            <person name="Liu Z.-J."/>
        </authorList>
    </citation>
    <scope>NUCLEOTIDE SEQUENCE</scope>
    <source>
        <strain evidence="7">CP</strain>
        <tissue evidence="7">Leaves</tissue>
    </source>
</reference>
<feature type="compositionally biased region" description="Basic and acidic residues" evidence="5">
    <location>
        <begin position="13"/>
        <end position="22"/>
    </location>
</feature>
<dbReference type="GO" id="GO:0006606">
    <property type="term" value="P:protein import into nucleus"/>
    <property type="evidence" value="ECO:0007669"/>
    <property type="project" value="TreeGrafter"/>
</dbReference>
<gene>
    <name evidence="7" type="ORF">QJS10_CPA10g01847</name>
</gene>
<keyword evidence="4" id="KW-0539">Nucleus</keyword>
<proteinExistence type="inferred from homology"/>
<dbReference type="GO" id="GO:0000972">
    <property type="term" value="P:transcription-dependent tethering of RNA polymerase II gene DNA at nuclear periphery"/>
    <property type="evidence" value="ECO:0007669"/>
    <property type="project" value="TreeGrafter"/>
</dbReference>
<dbReference type="Pfam" id="PF08801">
    <property type="entry name" value="Nucleoporin_N"/>
    <property type="match status" value="1"/>
</dbReference>
<keyword evidence="3" id="KW-0813">Transport</keyword>
<dbReference type="Gene3D" id="2.130.10.10">
    <property type="entry name" value="YVTN repeat-like/Quinoprotein amine dehydrogenase"/>
    <property type="match status" value="1"/>
</dbReference>
<evidence type="ECO:0000256" key="1">
    <source>
        <dbReference type="ARBA" id="ARBA00004123"/>
    </source>
</evidence>
<reference evidence="7" key="1">
    <citation type="journal article" date="2023" name="Nat. Commun.">
        <title>Diploid and tetraploid genomes of Acorus and the evolution of monocots.</title>
        <authorList>
            <person name="Ma L."/>
            <person name="Liu K.W."/>
            <person name="Li Z."/>
            <person name="Hsiao Y.Y."/>
            <person name="Qi Y."/>
            <person name="Fu T."/>
            <person name="Tang G.D."/>
            <person name="Zhang D."/>
            <person name="Sun W.H."/>
            <person name="Liu D.K."/>
            <person name="Li Y."/>
            <person name="Chen G.Z."/>
            <person name="Liu X.D."/>
            <person name="Liao X.Y."/>
            <person name="Jiang Y.T."/>
            <person name="Yu X."/>
            <person name="Hao Y."/>
            <person name="Huang J."/>
            <person name="Zhao X.W."/>
            <person name="Ke S."/>
            <person name="Chen Y.Y."/>
            <person name="Wu W.L."/>
            <person name="Hsu J.L."/>
            <person name="Lin Y.F."/>
            <person name="Huang M.D."/>
            <person name="Li C.Y."/>
            <person name="Huang L."/>
            <person name="Wang Z.W."/>
            <person name="Zhao X."/>
            <person name="Zhong W.Y."/>
            <person name="Peng D.H."/>
            <person name="Ahmad S."/>
            <person name="Lan S."/>
            <person name="Zhang J.S."/>
            <person name="Tsai W.C."/>
            <person name="Van de Peer Y."/>
            <person name="Liu Z.J."/>
        </authorList>
    </citation>
    <scope>NUCLEOTIDE SEQUENCE</scope>
    <source>
        <strain evidence="7">CP</strain>
    </source>
</reference>
<sequence>MFSPATRRPHPAARRDRDRDPAAESPSTPAVDKRRLFSEVVVPNRPVTGTPAPWSSRLSAIARSPLKERNEKGSDADQSQPVCVGEFPQIVRNALANHLRESLPGEAEISGGMDKGTFLSWIICGHQLFIWNYLSPAVLKNCTVLDFPSSVLGSINKTFRDGGGWMVSVIEWDASHGAGSGSSAGIIACNKKTHAVIYWPDIYSESGSTPVISHPSSDESADDEIDHDEGAMVNRSQEISRIGYFSKGSSLNSLIASAIPGESLQCIALACRSNGELWHFLCTPSGIYRENVSQDISASSSAQENGNTGYARSLVWHFQRCISEISNREFFLLTNSEIQCWSVGLSPNKNVVKLWSHRIVGTDVDLGIKKDLAGQKHIWLLDMQVDERGKEFTILVATLCKDRTSSSNYTQYSLLTMQYKPEKNVSLESSGLTSEPILEKKTPPQVIIPKGRVEENEDFLFSMRLRVGGKPSGSAVILSGDGTATVTNYRRGSTRLYQFDLPWDAGKVLDASVLPSMEDSEEGAWVVLTEKAGVWAIPEKAVLVGGVEPPERSVSRKGSSIEGAAEEEKRSILFRGNIAPRRASSEAWGAGDRQQAAVTSIAHRTAQDEEAEALIGRLFHNFILTGQVDESLKKKLMNSGAFERDGETNVFTRGSKSIVDSLAKHWTTTRGAEIVSLAIVSSQLSDKQQKHQQFLQFLALSKCHEELYSKQRHSLQIIMEHGEKLAGMIQLRGLHAISQNQSKEGASASSHSHKEMAGSLWDLIQLVGEKARRNSVLLMDRDNAEVFYSKVSDIEELFRCLSHHSSYIIDGNQPLIIQIRRACEASNAGTTVVRTAMLYKNEHNIWYPSPEGLTSWYCEPVVRSGLWTMASVILKLLKEAAGMDMSVRMDLHSNLEGLADVLLEAYLVSITAKTEREEEHQGLKDEYCQRKDAVLASIYQNVKVFADAKYQDSLKGAEDIELKQAILRELASSVLSLAKRHASYQTLWCICYDLNDNELLRGLMHESSGPKGGFSYFVFQKLYENSQHAKLLRLGEEFQEELAIFLKEHKELLWLHELFVNQSSSASETLHALALSHGNASLNNESETNYAQREPSLAARRRFLYLSKIAAFAGQESGFETKARRIDADLHILKLQEEILRLTSDSRDTQPINHPLPPRELIELCLKSGNRDISLLTFDVFAWTSTYFRRSNKSLLEQCWLNAADQDDWLGLCQASKIQGWSDEAVQLHLRETVLFKASSRCYGPDSETYDGGFEEVLPIQKSEVEFLSLKDASSSVEGVLMKHKDYPDAGKLMVMAVVLGKMEADVAAEEDMLME</sequence>
<evidence type="ECO:0000256" key="2">
    <source>
        <dbReference type="ARBA" id="ARBA00005569"/>
    </source>
</evidence>
<dbReference type="GO" id="GO:0031080">
    <property type="term" value="C:nuclear pore outer ring"/>
    <property type="evidence" value="ECO:0007669"/>
    <property type="project" value="TreeGrafter"/>
</dbReference>
<evidence type="ECO:0000256" key="5">
    <source>
        <dbReference type="SAM" id="MobiDB-lite"/>
    </source>
</evidence>
<dbReference type="SUPFAM" id="SSF117289">
    <property type="entry name" value="Nucleoporin domain"/>
    <property type="match status" value="1"/>
</dbReference>
<evidence type="ECO:0000256" key="3">
    <source>
        <dbReference type="ARBA" id="ARBA00022448"/>
    </source>
</evidence>
<evidence type="ECO:0000256" key="4">
    <source>
        <dbReference type="ARBA" id="ARBA00023242"/>
    </source>
</evidence>
<dbReference type="EMBL" id="JAUJYO010000010">
    <property type="protein sequence ID" value="KAK1307058.1"/>
    <property type="molecule type" value="Genomic_DNA"/>
</dbReference>
<dbReference type="InterPro" id="IPR037624">
    <property type="entry name" value="Nup133-like"/>
</dbReference>
<dbReference type="PANTHER" id="PTHR13405">
    <property type="entry name" value="NUCLEAR PORE COMPLEX PROTEIN NUP133"/>
    <property type="match status" value="1"/>
</dbReference>
<evidence type="ECO:0000313" key="7">
    <source>
        <dbReference type="EMBL" id="KAK1307058.1"/>
    </source>
</evidence>
<evidence type="ECO:0000313" key="8">
    <source>
        <dbReference type="Proteomes" id="UP001180020"/>
    </source>
</evidence>
<comment type="similarity">
    <text evidence="2">Belongs to the nucleoporin Nup133 family.</text>
</comment>
<dbReference type="GO" id="GO:0017056">
    <property type="term" value="F:structural constituent of nuclear pore"/>
    <property type="evidence" value="ECO:0007669"/>
    <property type="project" value="InterPro"/>
</dbReference>
<feature type="region of interest" description="Disordered" evidence="5">
    <location>
        <begin position="1"/>
        <end position="36"/>
    </location>
</feature>
<organism evidence="7 8">
    <name type="scientific">Acorus calamus</name>
    <name type="common">Sweet flag</name>
    <dbReference type="NCBI Taxonomy" id="4465"/>
    <lineage>
        <taxon>Eukaryota</taxon>
        <taxon>Viridiplantae</taxon>
        <taxon>Streptophyta</taxon>
        <taxon>Embryophyta</taxon>
        <taxon>Tracheophyta</taxon>
        <taxon>Spermatophyta</taxon>
        <taxon>Magnoliopsida</taxon>
        <taxon>Liliopsida</taxon>
        <taxon>Acoraceae</taxon>
        <taxon>Acorus</taxon>
    </lineage>
</organism>
<dbReference type="Proteomes" id="UP001180020">
    <property type="component" value="Unassembled WGS sequence"/>
</dbReference>
<dbReference type="GO" id="GO:0016973">
    <property type="term" value="P:poly(A)+ mRNA export from nucleus"/>
    <property type="evidence" value="ECO:0007669"/>
    <property type="project" value="TreeGrafter"/>
</dbReference>
<evidence type="ECO:0000259" key="6">
    <source>
        <dbReference type="Pfam" id="PF08801"/>
    </source>
</evidence>